<name>A0A3B3SIQ2_9TELE</name>
<sequence length="104" mass="11822">MQSSRKLLSTWKEDQTQKKIPLSTLTITAKAFSLFETASVRWFVHFKKCYSLHNMNVSGEGANADEKAAIEIRRVSQDSPQHPELSRTQGESHPAPEPYHRVVV</sequence>
<keyword evidence="1" id="KW-0238">DNA-binding</keyword>
<evidence type="ECO:0000259" key="3">
    <source>
        <dbReference type="PROSITE" id="PS51253"/>
    </source>
</evidence>
<accession>A0A3B3SIQ2</accession>
<dbReference type="InterPro" id="IPR006600">
    <property type="entry name" value="HTH_CenpB_DNA-bd_dom"/>
</dbReference>
<dbReference type="InterPro" id="IPR009057">
    <property type="entry name" value="Homeodomain-like_sf"/>
</dbReference>
<evidence type="ECO:0000256" key="2">
    <source>
        <dbReference type="SAM" id="MobiDB-lite"/>
    </source>
</evidence>
<dbReference type="SUPFAM" id="SSF46689">
    <property type="entry name" value="Homeodomain-like"/>
    <property type="match status" value="1"/>
</dbReference>
<feature type="domain" description="HTH CENPB-type" evidence="3">
    <location>
        <begin position="1"/>
        <end position="56"/>
    </location>
</feature>
<keyword evidence="5" id="KW-1185">Reference proteome</keyword>
<dbReference type="PROSITE" id="PS51253">
    <property type="entry name" value="HTH_CENPB"/>
    <property type="match status" value="1"/>
</dbReference>
<dbReference type="Ensembl" id="ENSPKIT00000011450.1">
    <property type="protein sequence ID" value="ENSPKIP00000030629.1"/>
    <property type="gene ID" value="ENSPKIG00000011412.1"/>
</dbReference>
<feature type="region of interest" description="Disordered" evidence="2">
    <location>
        <begin position="68"/>
        <end position="104"/>
    </location>
</feature>
<protein>
    <recommendedName>
        <fullName evidence="3">HTH CENPB-type domain-containing protein</fullName>
    </recommendedName>
</protein>
<evidence type="ECO:0000256" key="1">
    <source>
        <dbReference type="ARBA" id="ARBA00023125"/>
    </source>
</evidence>
<organism evidence="4 5">
    <name type="scientific">Paramormyrops kingsleyae</name>
    <dbReference type="NCBI Taxonomy" id="1676925"/>
    <lineage>
        <taxon>Eukaryota</taxon>
        <taxon>Metazoa</taxon>
        <taxon>Chordata</taxon>
        <taxon>Craniata</taxon>
        <taxon>Vertebrata</taxon>
        <taxon>Euteleostomi</taxon>
        <taxon>Actinopterygii</taxon>
        <taxon>Neopterygii</taxon>
        <taxon>Teleostei</taxon>
        <taxon>Osteoglossocephala</taxon>
        <taxon>Osteoglossomorpha</taxon>
        <taxon>Osteoglossiformes</taxon>
        <taxon>Mormyridae</taxon>
        <taxon>Paramormyrops</taxon>
    </lineage>
</organism>
<evidence type="ECO:0000313" key="5">
    <source>
        <dbReference type="Proteomes" id="UP000261540"/>
    </source>
</evidence>
<dbReference type="GO" id="GO:0003677">
    <property type="term" value="F:DNA binding"/>
    <property type="evidence" value="ECO:0007669"/>
    <property type="project" value="UniProtKB-KW"/>
</dbReference>
<evidence type="ECO:0000313" key="4">
    <source>
        <dbReference type="Ensembl" id="ENSPKIP00000030629.1"/>
    </source>
</evidence>
<reference evidence="4" key="2">
    <citation type="submission" date="2025-09" db="UniProtKB">
        <authorList>
            <consortium name="Ensembl"/>
        </authorList>
    </citation>
    <scope>IDENTIFICATION</scope>
</reference>
<dbReference type="Proteomes" id="UP000261540">
    <property type="component" value="Unplaced"/>
</dbReference>
<reference evidence="4" key="1">
    <citation type="submission" date="2025-08" db="UniProtKB">
        <authorList>
            <consortium name="Ensembl"/>
        </authorList>
    </citation>
    <scope>IDENTIFICATION</scope>
</reference>
<proteinExistence type="predicted"/>
<dbReference type="AlphaFoldDB" id="A0A3B3SIQ2"/>